<keyword evidence="5" id="KW-0539">Nucleus</keyword>
<evidence type="ECO:0000256" key="3">
    <source>
        <dbReference type="ARBA" id="ARBA00023125"/>
    </source>
</evidence>
<evidence type="ECO:0000256" key="2">
    <source>
        <dbReference type="ARBA" id="ARBA00023015"/>
    </source>
</evidence>
<dbReference type="Gramene" id="Solyc02g021330.1.1">
    <property type="protein sequence ID" value="Solyc02g021330.1.1.1"/>
    <property type="gene ID" value="Solyc02g021330.1"/>
</dbReference>
<evidence type="ECO:0000256" key="5">
    <source>
        <dbReference type="ARBA" id="ARBA00023242"/>
    </source>
</evidence>
<evidence type="ECO:0000256" key="1">
    <source>
        <dbReference type="ARBA" id="ARBA00004123"/>
    </source>
</evidence>
<dbReference type="InterPro" id="IPR050568">
    <property type="entry name" value="Transcr_DNA_Rep_Reg"/>
</dbReference>
<dbReference type="STRING" id="4081.A0A3Q7FGJ4"/>
<organism evidence="10">
    <name type="scientific">Solanum lycopersicum</name>
    <name type="common">Tomato</name>
    <name type="synonym">Lycopersicon esculentum</name>
    <dbReference type="NCBI Taxonomy" id="4081"/>
    <lineage>
        <taxon>Eukaryota</taxon>
        <taxon>Viridiplantae</taxon>
        <taxon>Streptophyta</taxon>
        <taxon>Embryophyta</taxon>
        <taxon>Tracheophyta</taxon>
        <taxon>Spermatophyta</taxon>
        <taxon>Magnoliopsida</taxon>
        <taxon>eudicotyledons</taxon>
        <taxon>Gunneridae</taxon>
        <taxon>Pentapetalae</taxon>
        <taxon>asterids</taxon>
        <taxon>lamiids</taxon>
        <taxon>Solanales</taxon>
        <taxon>Solanaceae</taxon>
        <taxon>Solanoideae</taxon>
        <taxon>Solaneae</taxon>
        <taxon>Solanum</taxon>
        <taxon>Solanum subgen. Lycopersicon</taxon>
    </lineage>
</organism>
<dbReference type="Gene3D" id="1.10.20.10">
    <property type="entry name" value="Histone, subunit A"/>
    <property type="match status" value="1"/>
</dbReference>
<protein>
    <recommendedName>
        <fullName evidence="9">Transcription factor CBF/NF-Y/archaeal histone domain-containing protein</fullName>
    </recommendedName>
</protein>
<keyword evidence="2" id="KW-0805">Transcription regulation</keyword>
<dbReference type="OrthoDB" id="1300041at2759"/>
<reference evidence="10" key="1">
    <citation type="journal article" date="2012" name="Nature">
        <title>The tomato genome sequence provides insights into fleshy fruit evolution.</title>
        <authorList>
            <consortium name="Tomato Genome Consortium"/>
        </authorList>
    </citation>
    <scope>NUCLEOTIDE SEQUENCE [LARGE SCALE GENOMIC DNA]</scope>
    <source>
        <strain evidence="10">cv. Heinz 1706</strain>
    </source>
</reference>
<evidence type="ECO:0000256" key="6">
    <source>
        <dbReference type="ARBA" id="ARBA00025911"/>
    </source>
</evidence>
<dbReference type="FunFam" id="1.10.20.10:FF:000062">
    <property type="entry name" value="Nuclear transcription factor Y subunit C"/>
    <property type="match status" value="1"/>
</dbReference>
<name>A0A3Q7FGJ4_SOLLC</name>
<reference evidence="10" key="2">
    <citation type="submission" date="2019-01" db="UniProtKB">
        <authorList>
            <consortium name="EnsemblPlants"/>
        </authorList>
    </citation>
    <scope>IDENTIFICATION</scope>
    <source>
        <strain evidence="10">cv. Heinz 1706</strain>
    </source>
</reference>
<proteinExistence type="inferred from homology"/>
<dbReference type="AlphaFoldDB" id="A0A3Q7FGJ4"/>
<keyword evidence="3" id="KW-0238">DNA-binding</keyword>
<evidence type="ECO:0000313" key="11">
    <source>
        <dbReference type="Proteomes" id="UP000004994"/>
    </source>
</evidence>
<dbReference type="PANTHER" id="PTHR10252">
    <property type="entry name" value="HISTONE-LIKE TRANSCRIPTION FACTOR CCAAT-RELATED"/>
    <property type="match status" value="1"/>
</dbReference>
<dbReference type="GO" id="GO:0006357">
    <property type="term" value="P:regulation of transcription by RNA polymerase II"/>
    <property type="evidence" value="ECO:0000318"/>
    <property type="project" value="GO_Central"/>
</dbReference>
<dbReference type="SUPFAM" id="SSF47113">
    <property type="entry name" value="Histone-fold"/>
    <property type="match status" value="1"/>
</dbReference>
<gene>
    <name evidence="10" type="primary">LOC101245009</name>
</gene>
<sequence>MKNNFDKLVVNATQSSTHPTLAQLNIVKNKQEQLEMFWTNQRREIENDNEFKNNHLLPPNLIKKLMKTDEDDQMIAAESPVLLAKTCELFIQELTLRSWLNAQEKHQHILKKDDVTDVIIQTDNLDFLLVVVDDAIDGSTPSIVPFYIAGGNN</sequence>
<dbReference type="InParanoid" id="A0A3Q7FGJ4"/>
<dbReference type="InterPro" id="IPR003958">
    <property type="entry name" value="CBFA_NFYB_domain"/>
</dbReference>
<feature type="domain" description="Transcription factor CBF/NF-Y/archaeal histone" evidence="9">
    <location>
        <begin position="57"/>
        <end position="116"/>
    </location>
</feature>
<dbReference type="Proteomes" id="UP000004994">
    <property type="component" value="Chromosome 2"/>
</dbReference>
<keyword evidence="4" id="KW-0804">Transcription</keyword>
<dbReference type="Pfam" id="PF00808">
    <property type="entry name" value="CBFD_NFYB_HMF"/>
    <property type="match status" value="1"/>
</dbReference>
<dbReference type="SMR" id="A0A3Q7FGJ4"/>
<evidence type="ECO:0000256" key="8">
    <source>
        <dbReference type="ARBA" id="ARBA00059992"/>
    </source>
</evidence>
<accession>A0A3Q7FGJ4</accession>
<dbReference type="EnsemblPlants" id="Solyc02g021330.1.1">
    <property type="protein sequence ID" value="Solyc02g021330.1.1.1"/>
    <property type="gene ID" value="Solyc02g021330.1"/>
</dbReference>
<comment type="subunit">
    <text evidence="6">Heterotrimeric transcription factor composed of three components, NF-YA, NF-YB and NF-YC. NF-YB and NF-YC must interact and dimerize for NF-YA association and DNA binding.</text>
</comment>
<dbReference type="InterPro" id="IPR009072">
    <property type="entry name" value="Histone-fold"/>
</dbReference>
<evidence type="ECO:0000259" key="9">
    <source>
        <dbReference type="Pfam" id="PF00808"/>
    </source>
</evidence>
<evidence type="ECO:0000313" key="10">
    <source>
        <dbReference type="EnsemblPlants" id="Solyc02g021330.1.1.1"/>
    </source>
</evidence>
<dbReference type="PANTHER" id="PTHR10252:SF8">
    <property type="entry name" value="NUCLEAR TRANSCRIPTION FACTOR Y SUBUNIT GAMMA"/>
    <property type="match status" value="1"/>
</dbReference>
<dbReference type="GO" id="GO:0046982">
    <property type="term" value="F:protein heterodimerization activity"/>
    <property type="evidence" value="ECO:0007669"/>
    <property type="project" value="InterPro"/>
</dbReference>
<dbReference type="GO" id="GO:0005634">
    <property type="term" value="C:nucleus"/>
    <property type="evidence" value="ECO:0000318"/>
    <property type="project" value="GO_Central"/>
</dbReference>
<dbReference type="PaxDb" id="4081-Solyc02g021330.1.1"/>
<evidence type="ECO:0000256" key="7">
    <source>
        <dbReference type="ARBA" id="ARBA00038129"/>
    </source>
</evidence>
<dbReference type="GO" id="GO:0003677">
    <property type="term" value="F:DNA binding"/>
    <property type="evidence" value="ECO:0007669"/>
    <property type="project" value="UniProtKB-KW"/>
</dbReference>
<comment type="similarity">
    <text evidence="7">Belongs to the NFYC/HAP5 subunit family.</text>
</comment>
<comment type="subcellular location">
    <subcellularLocation>
        <location evidence="1">Nucleus</location>
    </subcellularLocation>
</comment>
<evidence type="ECO:0000256" key="4">
    <source>
        <dbReference type="ARBA" id="ARBA00023163"/>
    </source>
</evidence>
<comment type="function">
    <text evidence="8">Stimulates the transcription of various genes by recognizing and binding to a CCAAT motif in promoters.</text>
</comment>
<dbReference type="GO" id="GO:0000981">
    <property type="term" value="F:DNA-binding transcription factor activity, RNA polymerase II-specific"/>
    <property type="evidence" value="ECO:0000318"/>
    <property type="project" value="GO_Central"/>
</dbReference>
<keyword evidence="11" id="KW-1185">Reference proteome</keyword>